<protein>
    <submittedName>
        <fullName evidence="1">Uncharacterized protein</fullName>
    </submittedName>
</protein>
<evidence type="ECO:0000313" key="1">
    <source>
        <dbReference type="EMBL" id="CAD2170390.1"/>
    </source>
</evidence>
<name>A0A6V7V643_MELEN</name>
<dbReference type="EMBL" id="CAJEWN010000168">
    <property type="protein sequence ID" value="CAD2170390.1"/>
    <property type="molecule type" value="Genomic_DNA"/>
</dbReference>
<proteinExistence type="predicted"/>
<dbReference type="AlphaFoldDB" id="A0A6V7V643"/>
<reference evidence="1 2" key="1">
    <citation type="submission" date="2020-08" db="EMBL/GenBank/DDBJ databases">
        <authorList>
            <person name="Koutsovoulos G."/>
            <person name="Danchin GJ E."/>
        </authorList>
    </citation>
    <scope>NUCLEOTIDE SEQUENCE [LARGE SCALE GENOMIC DNA]</scope>
</reference>
<gene>
    <name evidence="1" type="ORF">MENT_LOCUS21797</name>
</gene>
<accession>A0A6V7V643</accession>
<comment type="caution">
    <text evidence="1">The sequence shown here is derived from an EMBL/GenBank/DDBJ whole genome shotgun (WGS) entry which is preliminary data.</text>
</comment>
<organism evidence="1 2">
    <name type="scientific">Meloidogyne enterolobii</name>
    <name type="common">Root-knot nematode worm</name>
    <name type="synonym">Meloidogyne mayaguensis</name>
    <dbReference type="NCBI Taxonomy" id="390850"/>
    <lineage>
        <taxon>Eukaryota</taxon>
        <taxon>Metazoa</taxon>
        <taxon>Ecdysozoa</taxon>
        <taxon>Nematoda</taxon>
        <taxon>Chromadorea</taxon>
        <taxon>Rhabditida</taxon>
        <taxon>Tylenchina</taxon>
        <taxon>Tylenchomorpha</taxon>
        <taxon>Tylenchoidea</taxon>
        <taxon>Meloidogynidae</taxon>
        <taxon>Meloidogyninae</taxon>
        <taxon>Meloidogyne</taxon>
    </lineage>
</organism>
<dbReference type="Proteomes" id="UP000580250">
    <property type="component" value="Unassembled WGS sequence"/>
</dbReference>
<evidence type="ECO:0000313" key="2">
    <source>
        <dbReference type="Proteomes" id="UP000580250"/>
    </source>
</evidence>
<sequence length="49" mass="5589">MFFSLKLVLNNILMKKGKRVCVLPVNVQLTPHLSSPKRNEEFGFSLRTG</sequence>